<dbReference type="GO" id="GO:0005886">
    <property type="term" value="C:plasma membrane"/>
    <property type="evidence" value="ECO:0007669"/>
    <property type="project" value="UniProtKB-SubCell"/>
</dbReference>
<evidence type="ECO:0000256" key="2">
    <source>
        <dbReference type="ARBA" id="ARBA00004382"/>
    </source>
</evidence>
<evidence type="ECO:0000313" key="10">
    <source>
        <dbReference type="EMBL" id="RAL21597.1"/>
    </source>
</evidence>
<evidence type="ECO:0000256" key="3">
    <source>
        <dbReference type="ARBA" id="ARBA00009620"/>
    </source>
</evidence>
<dbReference type="InterPro" id="IPR007533">
    <property type="entry name" value="Cyt_c_oxidase_assmbl_CtaG"/>
</dbReference>
<dbReference type="AlphaFoldDB" id="A0A328C5W9"/>
<accession>A0A328C5W9</accession>
<dbReference type="PANTHER" id="PTHR21320">
    <property type="entry name" value="CYTOCHROME C OXIDASE ASSEMBLY PROTEIN COX11-RELATED"/>
    <property type="match status" value="1"/>
</dbReference>
<dbReference type="EMBL" id="QHKO01000005">
    <property type="protein sequence ID" value="RAL21597.1"/>
    <property type="molecule type" value="Genomic_DNA"/>
</dbReference>
<keyword evidence="7" id="KW-0186">Copper</keyword>
<dbReference type="NCBIfam" id="NF003465">
    <property type="entry name" value="PRK05089.1"/>
    <property type="match status" value="1"/>
</dbReference>
<comment type="subcellular location">
    <subcellularLocation>
        <location evidence="2">Cell inner membrane</location>
        <topology evidence="2">Single-pass type II membrane protein</topology>
        <orientation evidence="2">Periplasmic side</orientation>
    </subcellularLocation>
</comment>
<name>A0A328C5W9_9DELT</name>
<dbReference type="Pfam" id="PF04442">
    <property type="entry name" value="CtaG_Cox11"/>
    <property type="match status" value="1"/>
</dbReference>
<dbReference type="InterPro" id="IPR023471">
    <property type="entry name" value="CtaG/Cox11_dom_sf"/>
</dbReference>
<evidence type="ECO:0000313" key="11">
    <source>
        <dbReference type="Proteomes" id="UP000249169"/>
    </source>
</evidence>
<organism evidence="10 11">
    <name type="scientific">Lujinxingia litoralis</name>
    <dbReference type="NCBI Taxonomy" id="2211119"/>
    <lineage>
        <taxon>Bacteria</taxon>
        <taxon>Deltaproteobacteria</taxon>
        <taxon>Bradymonadales</taxon>
        <taxon>Lujinxingiaceae</taxon>
        <taxon>Lujinxingia</taxon>
    </lineage>
</organism>
<dbReference type="GO" id="GO:0005507">
    <property type="term" value="F:copper ion binding"/>
    <property type="evidence" value="ECO:0007669"/>
    <property type="project" value="InterPro"/>
</dbReference>
<dbReference type="Gene3D" id="2.60.370.10">
    <property type="entry name" value="Ctag/Cox11"/>
    <property type="match status" value="1"/>
</dbReference>
<feature type="transmembrane region" description="Helical" evidence="9">
    <location>
        <begin position="59"/>
        <end position="81"/>
    </location>
</feature>
<keyword evidence="8 9" id="KW-0472">Membrane</keyword>
<evidence type="ECO:0000256" key="1">
    <source>
        <dbReference type="ARBA" id="ARBA00004007"/>
    </source>
</evidence>
<protein>
    <recommendedName>
        <fullName evidence="4">Cytochrome c oxidase assembly protein CtaG</fullName>
    </recommendedName>
</protein>
<evidence type="ECO:0000256" key="7">
    <source>
        <dbReference type="ARBA" id="ARBA00023008"/>
    </source>
</evidence>
<sequence length="232" mass="26095">MPIGCVPNRISTRFVACITPPKPRYGPPPPEPGSVIMASSPHSTVTSEMAERNAKMSKWLISVIVVMFLFGFASIPLYRWVCAKIDPGGSSYFTGDSDVYEGVTVDESRTVRVRFATNVERQLPWTFRVDESHVEVHPGAKRLVTFEAFNEAPFPVKGKAVYDINPPEAAPYFKKIECFCFVEQTIDGESGYSMPLYFWFDPELPEHVKEVTLAYTFFNADSSMSRSNRGPR</sequence>
<evidence type="ECO:0000256" key="8">
    <source>
        <dbReference type="ARBA" id="ARBA00023136"/>
    </source>
</evidence>
<keyword evidence="6 9" id="KW-1133">Transmembrane helix</keyword>
<dbReference type="RefSeq" id="WP_111730162.1">
    <property type="nucleotide sequence ID" value="NZ_QHKO01000005.1"/>
</dbReference>
<comment type="function">
    <text evidence="1">Exerts its effect at some terminal stage of cytochrome c oxidase synthesis, probably by being involved in the insertion of the copper B into subunit I.</text>
</comment>
<evidence type="ECO:0000256" key="9">
    <source>
        <dbReference type="SAM" id="Phobius"/>
    </source>
</evidence>
<dbReference type="SUPFAM" id="SSF110111">
    <property type="entry name" value="Ctag/Cox11"/>
    <property type="match status" value="1"/>
</dbReference>
<evidence type="ECO:0000256" key="4">
    <source>
        <dbReference type="ARBA" id="ARBA00015384"/>
    </source>
</evidence>
<gene>
    <name evidence="10" type="ORF">DL240_12125</name>
</gene>
<keyword evidence="11" id="KW-1185">Reference proteome</keyword>
<proteinExistence type="inferred from homology"/>
<keyword evidence="5 9" id="KW-0812">Transmembrane</keyword>
<evidence type="ECO:0000256" key="6">
    <source>
        <dbReference type="ARBA" id="ARBA00022989"/>
    </source>
</evidence>
<evidence type="ECO:0000256" key="5">
    <source>
        <dbReference type="ARBA" id="ARBA00022692"/>
    </source>
</evidence>
<comment type="similarity">
    <text evidence="3">Belongs to the COX11/CtaG family.</text>
</comment>
<reference evidence="10 11" key="1">
    <citation type="submission" date="2018-05" db="EMBL/GenBank/DDBJ databases">
        <title>Lujinxingia marina gen. nov. sp. nov., a new facultative anaerobic member of the class Deltaproteobacteria, and proposal of Lujinxingaceae fam. nov.</title>
        <authorList>
            <person name="Li C.-M."/>
        </authorList>
    </citation>
    <scope>NUCLEOTIDE SEQUENCE [LARGE SCALE GENOMIC DNA]</scope>
    <source>
        <strain evidence="10 11">B210</strain>
    </source>
</reference>
<dbReference type="PANTHER" id="PTHR21320:SF3">
    <property type="entry name" value="CYTOCHROME C OXIDASE ASSEMBLY PROTEIN COX11, MITOCHONDRIAL-RELATED"/>
    <property type="match status" value="1"/>
</dbReference>
<dbReference type="Proteomes" id="UP000249169">
    <property type="component" value="Unassembled WGS sequence"/>
</dbReference>
<comment type="caution">
    <text evidence="10">The sequence shown here is derived from an EMBL/GenBank/DDBJ whole genome shotgun (WGS) entry which is preliminary data.</text>
</comment>